<protein>
    <recommendedName>
        <fullName evidence="3">Swi5-dependent recombination DNA repair protein 1 homolog</fullName>
    </recommendedName>
    <alternativeName>
        <fullName evidence="10">Meiosis protein 5 homolog</fullName>
    </alternativeName>
</protein>
<keyword evidence="9" id="KW-0539">Nucleus</keyword>
<dbReference type="PANTHER" id="PTHR28643">
    <property type="entry name" value="SWI5-DEPENDENT RECOMBINATION DNA REPAIR PROTEIN 1 HOMOLOG"/>
    <property type="match status" value="1"/>
</dbReference>
<reference evidence="12 13" key="1">
    <citation type="submission" date="2024-02" db="EMBL/GenBank/DDBJ databases">
        <title>Chromosome-level genome assembly of the Eurasian Minnow (Phoxinus phoxinus).</title>
        <authorList>
            <person name="Oriowo T.O."/>
            <person name="Martin S."/>
            <person name="Stange M."/>
            <person name="Chrysostomakis Y."/>
            <person name="Brown T."/>
            <person name="Winkler S."/>
            <person name="Kukowka S."/>
            <person name="Myers E.W."/>
            <person name="Bohne A."/>
        </authorList>
    </citation>
    <scope>NUCLEOTIDE SEQUENCE [LARGE SCALE GENOMIC DNA]</scope>
    <source>
        <strain evidence="12">ZFMK-TIS-60720</strain>
        <tissue evidence="12">Whole Organism</tissue>
    </source>
</reference>
<organism evidence="12 13">
    <name type="scientific">Phoxinus phoxinus</name>
    <name type="common">Eurasian minnow</name>
    <dbReference type="NCBI Taxonomy" id="58324"/>
    <lineage>
        <taxon>Eukaryota</taxon>
        <taxon>Metazoa</taxon>
        <taxon>Chordata</taxon>
        <taxon>Craniata</taxon>
        <taxon>Vertebrata</taxon>
        <taxon>Euteleostomi</taxon>
        <taxon>Actinopterygii</taxon>
        <taxon>Neopterygii</taxon>
        <taxon>Teleostei</taxon>
        <taxon>Ostariophysi</taxon>
        <taxon>Cypriniformes</taxon>
        <taxon>Leuciscidae</taxon>
        <taxon>Phoxininae</taxon>
        <taxon>Phoxinus</taxon>
    </lineage>
</organism>
<dbReference type="PANTHER" id="PTHR28643:SF1">
    <property type="entry name" value="SWI5-DEPENDENT RECOMBINATION DNA REPAIR PROTEIN 1 HOMOLOG"/>
    <property type="match status" value="1"/>
</dbReference>
<evidence type="ECO:0000256" key="6">
    <source>
        <dbReference type="ARBA" id="ARBA00023054"/>
    </source>
</evidence>
<dbReference type="GO" id="GO:0003713">
    <property type="term" value="F:transcription coactivator activity"/>
    <property type="evidence" value="ECO:0007669"/>
    <property type="project" value="InterPro"/>
</dbReference>
<name>A0AAN9H5H3_9TELE</name>
<comment type="similarity">
    <text evidence="2">Belongs to the SFR1/MEI5 family.</text>
</comment>
<dbReference type="InterPro" id="IPR018468">
    <property type="entry name" value="SFR1/Mei5"/>
</dbReference>
<evidence type="ECO:0000256" key="5">
    <source>
        <dbReference type="ARBA" id="ARBA00023015"/>
    </source>
</evidence>
<keyword evidence="5" id="KW-0805">Transcription regulation</keyword>
<comment type="caution">
    <text evidence="12">The sequence shown here is derived from an EMBL/GenBank/DDBJ whole genome shotgun (WGS) entry which is preliminary data.</text>
</comment>
<keyword evidence="8" id="KW-0234">DNA repair</keyword>
<keyword evidence="7" id="KW-0804">Transcription</keyword>
<evidence type="ECO:0000256" key="1">
    <source>
        <dbReference type="ARBA" id="ARBA00004123"/>
    </source>
</evidence>
<evidence type="ECO:0000256" key="9">
    <source>
        <dbReference type="ARBA" id="ARBA00023242"/>
    </source>
</evidence>
<evidence type="ECO:0000256" key="7">
    <source>
        <dbReference type="ARBA" id="ARBA00023163"/>
    </source>
</evidence>
<evidence type="ECO:0000256" key="4">
    <source>
        <dbReference type="ARBA" id="ARBA00022763"/>
    </source>
</evidence>
<gene>
    <name evidence="12" type="ORF">R3I93_012824</name>
</gene>
<comment type="subcellular location">
    <subcellularLocation>
        <location evidence="1">Nucleus</location>
    </subcellularLocation>
</comment>
<dbReference type="GO" id="GO:0032798">
    <property type="term" value="C:Swi5-Sfr1 complex"/>
    <property type="evidence" value="ECO:0007669"/>
    <property type="project" value="InterPro"/>
</dbReference>
<accession>A0AAN9H5H3</accession>
<evidence type="ECO:0000256" key="3">
    <source>
        <dbReference type="ARBA" id="ARBA00014688"/>
    </source>
</evidence>
<evidence type="ECO:0000313" key="13">
    <source>
        <dbReference type="Proteomes" id="UP001364617"/>
    </source>
</evidence>
<feature type="compositionally biased region" description="Basic and acidic residues" evidence="11">
    <location>
        <begin position="91"/>
        <end position="104"/>
    </location>
</feature>
<feature type="region of interest" description="Disordered" evidence="11">
    <location>
        <begin position="57"/>
        <end position="112"/>
    </location>
</feature>
<dbReference type="Proteomes" id="UP001364617">
    <property type="component" value="Unassembled WGS sequence"/>
</dbReference>
<feature type="compositionally biased region" description="Basic and acidic residues" evidence="11">
    <location>
        <begin position="71"/>
        <end position="80"/>
    </location>
</feature>
<feature type="compositionally biased region" description="Low complexity" evidence="11">
    <location>
        <begin position="19"/>
        <end position="28"/>
    </location>
</feature>
<evidence type="ECO:0000256" key="8">
    <source>
        <dbReference type="ARBA" id="ARBA00023204"/>
    </source>
</evidence>
<dbReference type="AlphaFoldDB" id="A0AAN9H5H3"/>
<feature type="region of interest" description="Disordered" evidence="11">
    <location>
        <begin position="1"/>
        <end position="28"/>
    </location>
</feature>
<keyword evidence="6" id="KW-0175">Coiled coil</keyword>
<evidence type="ECO:0000256" key="10">
    <source>
        <dbReference type="ARBA" id="ARBA00033234"/>
    </source>
</evidence>
<evidence type="ECO:0000256" key="2">
    <source>
        <dbReference type="ARBA" id="ARBA00008729"/>
    </source>
</evidence>
<dbReference type="EMBL" id="JAYKXH010000013">
    <property type="protein sequence ID" value="KAK7148605.1"/>
    <property type="molecule type" value="Genomic_DNA"/>
</dbReference>
<dbReference type="Pfam" id="PF10376">
    <property type="entry name" value="Mei5"/>
    <property type="match status" value="1"/>
</dbReference>
<evidence type="ECO:0000313" key="12">
    <source>
        <dbReference type="EMBL" id="KAK7148605.1"/>
    </source>
</evidence>
<evidence type="ECO:0000256" key="11">
    <source>
        <dbReference type="SAM" id="MobiDB-lite"/>
    </source>
</evidence>
<dbReference type="Gene3D" id="6.10.140.1020">
    <property type="match status" value="1"/>
</dbReference>
<keyword evidence="4" id="KW-0227">DNA damage</keyword>
<sequence>METTPIKLTPANETTPNTAHSSSSWSSANTFMSASLREKLKRTRHSFRSPLSVVKRLKIEDDNQPQTSEPGDTKHSVTEERETDTDVNQNDMREQRDCSHDHTAETAPNHSIQQCEELRKAVKERSETLRRLKMVQMYRNKNDQTRLQMLINKWRSCVQSVLYELQSELPTEGKQTSLSQLIDNFGLDDKLLHFDRTEEEFTD</sequence>
<proteinExistence type="inferred from homology"/>
<keyword evidence="13" id="KW-1185">Reference proteome</keyword>
<dbReference type="GO" id="GO:0000724">
    <property type="term" value="P:double-strand break repair via homologous recombination"/>
    <property type="evidence" value="ECO:0007669"/>
    <property type="project" value="InterPro"/>
</dbReference>
<dbReference type="InterPro" id="IPR042429">
    <property type="entry name" value="SFR1"/>
</dbReference>